<reference evidence="2" key="1">
    <citation type="submission" date="2020-08" db="EMBL/GenBank/DDBJ databases">
        <title>Multicomponent nature underlies the extraordinary mechanical properties of spider dragline silk.</title>
        <authorList>
            <person name="Kono N."/>
            <person name="Nakamura H."/>
            <person name="Mori M."/>
            <person name="Yoshida Y."/>
            <person name="Ohtoshi R."/>
            <person name="Malay A.D."/>
            <person name="Moran D.A.P."/>
            <person name="Tomita M."/>
            <person name="Numata K."/>
            <person name="Arakawa K."/>
        </authorList>
    </citation>
    <scope>NUCLEOTIDE SEQUENCE</scope>
</reference>
<accession>A0A8X6VXS2</accession>
<evidence type="ECO:0000313" key="2">
    <source>
        <dbReference type="EMBL" id="GFY24404.1"/>
    </source>
</evidence>
<comment type="caution">
    <text evidence="2">The sequence shown here is derived from an EMBL/GenBank/DDBJ whole genome shotgun (WGS) entry which is preliminary data.</text>
</comment>
<protein>
    <submittedName>
        <fullName evidence="2">Uncharacterized protein</fullName>
    </submittedName>
</protein>
<feature type="region of interest" description="Disordered" evidence="1">
    <location>
        <begin position="1"/>
        <end position="23"/>
    </location>
</feature>
<gene>
    <name evidence="2" type="ORF">TNCV_1014521</name>
</gene>
<name>A0A8X6VXS2_TRICX</name>
<feature type="compositionally biased region" description="Low complexity" evidence="1">
    <location>
        <begin position="11"/>
        <end position="22"/>
    </location>
</feature>
<dbReference type="AlphaFoldDB" id="A0A8X6VXS2"/>
<dbReference type="EMBL" id="BMAU01021369">
    <property type="protein sequence ID" value="GFY24404.1"/>
    <property type="molecule type" value="Genomic_DNA"/>
</dbReference>
<proteinExistence type="predicted"/>
<organism evidence="2 3">
    <name type="scientific">Trichonephila clavipes</name>
    <name type="common">Golden silk orbweaver</name>
    <name type="synonym">Nephila clavipes</name>
    <dbReference type="NCBI Taxonomy" id="2585209"/>
    <lineage>
        <taxon>Eukaryota</taxon>
        <taxon>Metazoa</taxon>
        <taxon>Ecdysozoa</taxon>
        <taxon>Arthropoda</taxon>
        <taxon>Chelicerata</taxon>
        <taxon>Arachnida</taxon>
        <taxon>Araneae</taxon>
        <taxon>Araneomorphae</taxon>
        <taxon>Entelegynae</taxon>
        <taxon>Araneoidea</taxon>
        <taxon>Nephilidae</taxon>
        <taxon>Trichonephila</taxon>
    </lineage>
</organism>
<keyword evidence="3" id="KW-1185">Reference proteome</keyword>
<evidence type="ECO:0000313" key="3">
    <source>
        <dbReference type="Proteomes" id="UP000887159"/>
    </source>
</evidence>
<dbReference type="Proteomes" id="UP000887159">
    <property type="component" value="Unassembled WGS sequence"/>
</dbReference>
<evidence type="ECO:0000256" key="1">
    <source>
        <dbReference type="SAM" id="MobiDB-lite"/>
    </source>
</evidence>
<sequence length="90" mass="9996">MSSSESEVEQDSSPPCDSFSESSRNKLAISLRLRPSLSSYSGRGSLVVKGSDQDWSVMRLITVSLKTHRVGKRWALNLSRAQTSFRWCGS</sequence>
<feature type="compositionally biased region" description="Acidic residues" evidence="1">
    <location>
        <begin position="1"/>
        <end position="10"/>
    </location>
</feature>